<dbReference type="AlphaFoldDB" id="A0A3P1CV35"/>
<organism evidence="1 2">
    <name type="scientific">Larkinella knui</name>
    <dbReference type="NCBI Taxonomy" id="2025310"/>
    <lineage>
        <taxon>Bacteria</taxon>
        <taxon>Pseudomonadati</taxon>
        <taxon>Bacteroidota</taxon>
        <taxon>Cytophagia</taxon>
        <taxon>Cytophagales</taxon>
        <taxon>Spirosomataceae</taxon>
        <taxon>Larkinella</taxon>
    </lineage>
</organism>
<proteinExistence type="predicted"/>
<dbReference type="OrthoDB" id="9902023at2"/>
<sequence>MKRITLATAYLTVIGILALLRLPGFLFACNKPFETFLSGDQPPTLTIQECDESAPAPPSIYPTRPNRPLPDIQIVQL</sequence>
<reference evidence="1 2" key="1">
    <citation type="submission" date="2018-11" db="EMBL/GenBank/DDBJ databases">
        <authorList>
            <person name="Zhou Z."/>
            <person name="Wang G."/>
        </authorList>
    </citation>
    <scope>NUCLEOTIDE SEQUENCE [LARGE SCALE GENOMIC DNA]</scope>
    <source>
        <strain evidence="1 2">KCTC42998</strain>
    </source>
</reference>
<dbReference type="Proteomes" id="UP000274271">
    <property type="component" value="Unassembled WGS sequence"/>
</dbReference>
<accession>A0A3P1CV35</accession>
<gene>
    <name evidence="1" type="ORF">EHT87_02765</name>
</gene>
<dbReference type="RefSeq" id="WP_124903608.1">
    <property type="nucleotide sequence ID" value="NZ_RQJP01000001.1"/>
</dbReference>
<keyword evidence="2" id="KW-1185">Reference proteome</keyword>
<dbReference type="EMBL" id="RQJP01000001">
    <property type="protein sequence ID" value="RRB17222.1"/>
    <property type="molecule type" value="Genomic_DNA"/>
</dbReference>
<evidence type="ECO:0000313" key="2">
    <source>
        <dbReference type="Proteomes" id="UP000274271"/>
    </source>
</evidence>
<evidence type="ECO:0000313" key="1">
    <source>
        <dbReference type="EMBL" id="RRB17222.1"/>
    </source>
</evidence>
<comment type="caution">
    <text evidence="1">The sequence shown here is derived from an EMBL/GenBank/DDBJ whole genome shotgun (WGS) entry which is preliminary data.</text>
</comment>
<name>A0A3P1CV35_9BACT</name>
<protein>
    <submittedName>
        <fullName evidence="1">Uncharacterized protein</fullName>
    </submittedName>
</protein>